<proteinExistence type="predicted"/>
<dbReference type="Pfam" id="PF04278">
    <property type="entry name" value="Tic22"/>
    <property type="match status" value="1"/>
</dbReference>
<dbReference type="OrthoDB" id="509198at2"/>
<keyword evidence="2" id="KW-1185">Reference proteome</keyword>
<accession>B7JV61</accession>
<protein>
    <submittedName>
        <fullName evidence="1">Tic22 family protein</fullName>
    </submittedName>
</protein>
<dbReference type="GO" id="GO:0015031">
    <property type="term" value="P:protein transport"/>
    <property type="evidence" value="ECO:0007669"/>
    <property type="project" value="InterPro"/>
</dbReference>
<dbReference type="PANTHER" id="PTHR33926">
    <property type="entry name" value="PROTEIN TIC 22, CHLOROPLASTIC"/>
    <property type="match status" value="1"/>
</dbReference>
<dbReference type="EMBL" id="CP001287">
    <property type="protein sequence ID" value="ACK66913.1"/>
    <property type="molecule type" value="Genomic_DNA"/>
</dbReference>
<evidence type="ECO:0000313" key="2">
    <source>
        <dbReference type="Proteomes" id="UP000008204"/>
    </source>
</evidence>
<dbReference type="KEGG" id="cyp:PCC8801_2917"/>
<dbReference type="STRING" id="41431.PCC8801_2917"/>
<dbReference type="Proteomes" id="UP000008204">
    <property type="component" value="Chromosome"/>
</dbReference>
<dbReference type="Gene3D" id="3.40.1350.100">
    <property type="match status" value="2"/>
</dbReference>
<dbReference type="HOGENOM" id="CLU_073560_0_0_3"/>
<dbReference type="InterPro" id="IPR007378">
    <property type="entry name" value="Tic22-like"/>
</dbReference>
<dbReference type="eggNOG" id="ENOG502Z8C3">
    <property type="taxonomic scope" value="Bacteria"/>
</dbReference>
<sequence>MKTLIRWSVTLGLVASTLFSTGLSQLRPVLALSKEEVIKVLNAIPAFILIDDKNFPLAGKIDDKTIFTNVFMSQQGAQQFLASLQKEKPDLASKYKVELISLGGIYQLAQQNSNQSQRYLLQYIPNQAEVEAAKPILSASGKQYEGGVPLYLARGGQQQSYLTMEQNGETITPVFFEKKTIQAMVDNVTKQEPNLAPTVKIEVVLLDNLITTLEEKNDTFIKSIRLWPSEEMMGIIRSNQSNQGNKPQ</sequence>
<evidence type="ECO:0000313" key="1">
    <source>
        <dbReference type="EMBL" id="ACK66913.1"/>
    </source>
</evidence>
<dbReference type="AlphaFoldDB" id="B7JV61"/>
<reference evidence="2" key="1">
    <citation type="journal article" date="2011" name="MBio">
        <title>Novel metabolic attributes of the genus Cyanothece, comprising a group of unicellular nitrogen-fixing Cyanobacteria.</title>
        <authorList>
            <person name="Bandyopadhyay A."/>
            <person name="Elvitigala T."/>
            <person name="Welsh E."/>
            <person name="Stockel J."/>
            <person name="Liberton M."/>
            <person name="Min H."/>
            <person name="Sherman L.A."/>
            <person name="Pakrasi H.B."/>
        </authorList>
    </citation>
    <scope>NUCLEOTIDE SEQUENCE [LARGE SCALE GENOMIC DNA]</scope>
    <source>
        <strain evidence="2">PCC 8801</strain>
    </source>
</reference>
<gene>
    <name evidence="1" type="ordered locus">PCC8801_2917</name>
</gene>
<name>B7JV61_RIPO1</name>
<dbReference type="RefSeq" id="WP_012596179.1">
    <property type="nucleotide sequence ID" value="NC_011726.1"/>
</dbReference>
<organism evidence="1 2">
    <name type="scientific">Rippkaea orientalis (strain PCC 8801 / RF-1)</name>
    <name type="common">Cyanothece sp. (strain PCC 8801)</name>
    <dbReference type="NCBI Taxonomy" id="41431"/>
    <lineage>
        <taxon>Bacteria</taxon>
        <taxon>Bacillati</taxon>
        <taxon>Cyanobacteriota</taxon>
        <taxon>Cyanophyceae</taxon>
        <taxon>Oscillatoriophycideae</taxon>
        <taxon>Chroococcales</taxon>
        <taxon>Aphanothecaceae</taxon>
        <taxon>Rippkaea</taxon>
        <taxon>Rippkaea orientalis</taxon>
    </lineage>
</organism>
<dbReference type="PANTHER" id="PTHR33926:SF4">
    <property type="entry name" value="PROTEIN TIC 22, CHLOROPLASTIC"/>
    <property type="match status" value="1"/>
</dbReference>